<dbReference type="STRING" id="927664.SAMN05421780_10336"/>
<evidence type="ECO:0000256" key="1">
    <source>
        <dbReference type="SAM" id="Phobius"/>
    </source>
</evidence>
<keyword evidence="1" id="KW-1133">Transmembrane helix</keyword>
<name>A0A1I1GPS9_9BACT</name>
<keyword evidence="1" id="KW-0472">Membrane</keyword>
<accession>A0A1I1GPS9</accession>
<evidence type="ECO:0000313" key="2">
    <source>
        <dbReference type="EMBL" id="SFC13292.1"/>
    </source>
</evidence>
<protein>
    <recommendedName>
        <fullName evidence="4">YbbR-like protein</fullName>
    </recommendedName>
</protein>
<evidence type="ECO:0000313" key="3">
    <source>
        <dbReference type="Proteomes" id="UP000199514"/>
    </source>
</evidence>
<dbReference type="Proteomes" id="UP000199514">
    <property type="component" value="Unassembled WGS sequence"/>
</dbReference>
<sequence>MNYAVIIARRIFKAFFLKKRDEWKVAVICVIVAATIWFLQAMNRKFTTRLRQPIQISYDSTKMKPLSSLPRYVEINATGVGWNLLRRNLRVADLQPIAVRVATPNAHYLLGTQLLPLIAEQVQDVKTDFVITDTLRLAFEPIITRAIPVVLDTAHLRIDSCFNIRKIQLSPAKVEVTGGRSAVNSLPSQIIVTMADSVREEDFIQNLPINCPDDLGVTIYPTQVKVEIILKKP</sequence>
<gene>
    <name evidence="2" type="ORF">SAMN05421780_10336</name>
</gene>
<organism evidence="2 3">
    <name type="scientific">Flexibacter flexilis DSM 6793</name>
    <dbReference type="NCBI Taxonomy" id="927664"/>
    <lineage>
        <taxon>Bacteria</taxon>
        <taxon>Pseudomonadati</taxon>
        <taxon>Bacteroidota</taxon>
        <taxon>Cytophagia</taxon>
        <taxon>Cytophagales</taxon>
        <taxon>Flexibacteraceae</taxon>
        <taxon>Flexibacter</taxon>
    </lineage>
</organism>
<keyword evidence="1" id="KW-0812">Transmembrane</keyword>
<dbReference type="AlphaFoldDB" id="A0A1I1GPS9"/>
<reference evidence="2 3" key="1">
    <citation type="submission" date="2016-10" db="EMBL/GenBank/DDBJ databases">
        <authorList>
            <person name="de Groot N.N."/>
        </authorList>
    </citation>
    <scope>NUCLEOTIDE SEQUENCE [LARGE SCALE GENOMIC DNA]</scope>
    <source>
        <strain evidence="2 3">DSM 6793</strain>
    </source>
</reference>
<proteinExistence type="predicted"/>
<dbReference type="Pfam" id="PF07949">
    <property type="entry name" value="YbbR"/>
    <property type="match status" value="1"/>
</dbReference>
<feature type="transmembrane region" description="Helical" evidence="1">
    <location>
        <begin position="23"/>
        <end position="42"/>
    </location>
</feature>
<dbReference type="Gene3D" id="2.170.120.40">
    <property type="entry name" value="YbbR-like domain"/>
    <property type="match status" value="1"/>
</dbReference>
<dbReference type="EMBL" id="FOLE01000003">
    <property type="protein sequence ID" value="SFC13292.1"/>
    <property type="molecule type" value="Genomic_DNA"/>
</dbReference>
<dbReference type="InterPro" id="IPR012505">
    <property type="entry name" value="YbbR"/>
</dbReference>
<keyword evidence="3" id="KW-1185">Reference proteome</keyword>
<evidence type="ECO:0008006" key="4">
    <source>
        <dbReference type="Google" id="ProtNLM"/>
    </source>
</evidence>